<evidence type="ECO:0000256" key="1">
    <source>
        <dbReference type="ARBA" id="ARBA00004141"/>
    </source>
</evidence>
<dbReference type="AlphaFoldDB" id="H5UMN1"/>
<keyword evidence="5 7" id="KW-0472">Membrane</keyword>
<dbReference type="RefSeq" id="WP_009480887.1">
    <property type="nucleotide sequence ID" value="NZ_BAFE01000003.1"/>
</dbReference>
<accession>H5UMN1</accession>
<feature type="transmembrane region" description="Helical" evidence="7">
    <location>
        <begin position="163"/>
        <end position="181"/>
    </location>
</feature>
<keyword evidence="10" id="KW-1185">Reference proteome</keyword>
<keyword evidence="4 7" id="KW-1133">Transmembrane helix</keyword>
<reference evidence="9 10" key="1">
    <citation type="submission" date="2012-02" db="EMBL/GenBank/DDBJ databases">
        <title>Whole genome shotgun sequence of Mobilicoccus pelagius NBRC 104925.</title>
        <authorList>
            <person name="Yoshida Y."/>
            <person name="Hosoyama A."/>
            <person name="Tsuchikane K."/>
            <person name="Katsumata H."/>
            <person name="Yamazaki S."/>
            <person name="Fujita N."/>
        </authorList>
    </citation>
    <scope>NUCLEOTIDE SEQUENCE [LARGE SCALE GENOMIC DNA]</scope>
    <source>
        <strain evidence="9 10">NBRC 104925</strain>
    </source>
</reference>
<evidence type="ECO:0000313" key="9">
    <source>
        <dbReference type="EMBL" id="GAB46989.1"/>
    </source>
</evidence>
<proteinExistence type="inferred from homology"/>
<evidence type="ECO:0000256" key="5">
    <source>
        <dbReference type="ARBA" id="ARBA00023136"/>
    </source>
</evidence>
<feature type="domain" description="EamA" evidence="8">
    <location>
        <begin position="17"/>
        <end position="149"/>
    </location>
</feature>
<keyword evidence="3 7" id="KW-0812">Transmembrane</keyword>
<dbReference type="GO" id="GO:0016020">
    <property type="term" value="C:membrane"/>
    <property type="evidence" value="ECO:0007669"/>
    <property type="project" value="UniProtKB-SubCell"/>
</dbReference>
<dbReference type="OrthoDB" id="154915at2"/>
<evidence type="ECO:0000256" key="6">
    <source>
        <dbReference type="SAM" id="MobiDB-lite"/>
    </source>
</evidence>
<comment type="subcellular location">
    <subcellularLocation>
        <location evidence="1">Membrane</location>
        <topology evidence="1">Multi-pass membrane protein</topology>
    </subcellularLocation>
</comment>
<dbReference type="eggNOG" id="COG0697">
    <property type="taxonomic scope" value="Bacteria"/>
</dbReference>
<dbReference type="EMBL" id="BAFE01000003">
    <property type="protein sequence ID" value="GAB46989.1"/>
    <property type="molecule type" value="Genomic_DNA"/>
</dbReference>
<feature type="transmembrane region" description="Helical" evidence="7">
    <location>
        <begin position="50"/>
        <end position="69"/>
    </location>
</feature>
<protein>
    <recommendedName>
        <fullName evidence="8">EamA domain-containing protein</fullName>
    </recommendedName>
</protein>
<evidence type="ECO:0000256" key="3">
    <source>
        <dbReference type="ARBA" id="ARBA00022692"/>
    </source>
</evidence>
<dbReference type="STRING" id="1089455.MOPEL_003_00120"/>
<comment type="similarity">
    <text evidence="2">Belongs to the EamA transporter family.</text>
</comment>
<evidence type="ECO:0000256" key="4">
    <source>
        <dbReference type="ARBA" id="ARBA00022989"/>
    </source>
</evidence>
<feature type="transmembrane region" description="Helical" evidence="7">
    <location>
        <begin position="107"/>
        <end position="129"/>
    </location>
</feature>
<feature type="transmembrane region" description="Helical" evidence="7">
    <location>
        <begin position="193"/>
        <end position="219"/>
    </location>
</feature>
<feature type="domain" description="EamA" evidence="8">
    <location>
        <begin position="164"/>
        <end position="305"/>
    </location>
</feature>
<dbReference type="InterPro" id="IPR050638">
    <property type="entry name" value="AA-Vitamin_Transporters"/>
</dbReference>
<feature type="transmembrane region" description="Helical" evidence="7">
    <location>
        <begin position="20"/>
        <end position="44"/>
    </location>
</feature>
<name>H5UMN1_9MICO</name>
<dbReference type="SUPFAM" id="SSF103481">
    <property type="entry name" value="Multidrug resistance efflux transporter EmrE"/>
    <property type="match status" value="2"/>
</dbReference>
<dbReference type="Pfam" id="PF00892">
    <property type="entry name" value="EamA"/>
    <property type="match status" value="2"/>
</dbReference>
<dbReference type="PANTHER" id="PTHR32322:SF2">
    <property type="entry name" value="EAMA DOMAIN-CONTAINING PROTEIN"/>
    <property type="match status" value="1"/>
</dbReference>
<feature type="transmembrane region" description="Helical" evidence="7">
    <location>
        <begin position="81"/>
        <end position="101"/>
    </location>
</feature>
<dbReference type="InterPro" id="IPR000620">
    <property type="entry name" value="EamA_dom"/>
</dbReference>
<gene>
    <name evidence="9" type="ORF">MOPEL_003_00120</name>
</gene>
<sequence length="348" mass="34362">MTTFAPDTAAPPTQVSRGPLLALASAVSFGLAGPLAAGLLRAGWSPTAAVIARVGIAGLVMLPAAARVVRGRPGILRRGGGTIVAYGVAAIAATQLGFFLAVTRLPVATALLIEYLAPVVVLAWAWLVHGRRPSRLTVLGAVVALAGLVPVLGLTGGAGLDPVGVGFALVALCGLVVYFLLSAGGGEDLPPFVLTCGGTLVGAVMLGAVAACGLLPFAASTAPAVYAGIAVPWWVAVGALGVIAAAVAYTTGIGAARALGARAASFVGLSEVLFAATFAALLVGQAPTLPQILGGFVVLAGIAMVQAGDDTTTVASAVEPPAATASQEPGERVPTVVPELPRLSTRHR</sequence>
<evidence type="ECO:0000256" key="7">
    <source>
        <dbReference type="SAM" id="Phobius"/>
    </source>
</evidence>
<evidence type="ECO:0000256" key="2">
    <source>
        <dbReference type="ARBA" id="ARBA00007362"/>
    </source>
</evidence>
<feature type="region of interest" description="Disordered" evidence="6">
    <location>
        <begin position="320"/>
        <end position="348"/>
    </location>
</feature>
<comment type="caution">
    <text evidence="9">The sequence shown here is derived from an EMBL/GenBank/DDBJ whole genome shotgun (WGS) entry which is preliminary data.</text>
</comment>
<dbReference type="Proteomes" id="UP000004367">
    <property type="component" value="Unassembled WGS sequence"/>
</dbReference>
<organism evidence="9 10">
    <name type="scientific">Mobilicoccus pelagius NBRC 104925</name>
    <dbReference type="NCBI Taxonomy" id="1089455"/>
    <lineage>
        <taxon>Bacteria</taxon>
        <taxon>Bacillati</taxon>
        <taxon>Actinomycetota</taxon>
        <taxon>Actinomycetes</taxon>
        <taxon>Micrococcales</taxon>
        <taxon>Dermatophilaceae</taxon>
        <taxon>Mobilicoccus</taxon>
    </lineage>
</organism>
<feature type="transmembrane region" description="Helical" evidence="7">
    <location>
        <begin position="231"/>
        <end position="251"/>
    </location>
</feature>
<dbReference type="InterPro" id="IPR037185">
    <property type="entry name" value="EmrE-like"/>
</dbReference>
<feature type="transmembrane region" description="Helical" evidence="7">
    <location>
        <begin position="263"/>
        <end position="283"/>
    </location>
</feature>
<evidence type="ECO:0000259" key="8">
    <source>
        <dbReference type="Pfam" id="PF00892"/>
    </source>
</evidence>
<feature type="transmembrane region" description="Helical" evidence="7">
    <location>
        <begin position="136"/>
        <end position="157"/>
    </location>
</feature>
<evidence type="ECO:0000313" key="10">
    <source>
        <dbReference type="Proteomes" id="UP000004367"/>
    </source>
</evidence>
<dbReference type="PANTHER" id="PTHR32322">
    <property type="entry name" value="INNER MEMBRANE TRANSPORTER"/>
    <property type="match status" value="1"/>
</dbReference>